<evidence type="ECO:0000256" key="1">
    <source>
        <dbReference type="ARBA" id="ARBA00004651"/>
    </source>
</evidence>
<dbReference type="GO" id="GO:0005886">
    <property type="term" value="C:plasma membrane"/>
    <property type="evidence" value="ECO:0007669"/>
    <property type="project" value="UniProtKB-SubCell"/>
</dbReference>
<keyword evidence="3" id="KW-1003">Cell membrane</keyword>
<dbReference type="Proteomes" id="UP001530315">
    <property type="component" value="Unassembled WGS sequence"/>
</dbReference>
<evidence type="ECO:0000256" key="2">
    <source>
        <dbReference type="ARBA" id="ARBA00005914"/>
    </source>
</evidence>
<keyword evidence="4 9" id="KW-0812">Transmembrane</keyword>
<comment type="similarity">
    <text evidence="2">Belongs to the urea transporter family.</text>
</comment>
<organism evidence="10 11">
    <name type="scientific">Stephanodiscus triporus</name>
    <dbReference type="NCBI Taxonomy" id="2934178"/>
    <lineage>
        <taxon>Eukaryota</taxon>
        <taxon>Sar</taxon>
        <taxon>Stramenopiles</taxon>
        <taxon>Ochrophyta</taxon>
        <taxon>Bacillariophyta</taxon>
        <taxon>Coscinodiscophyceae</taxon>
        <taxon>Thalassiosirophycidae</taxon>
        <taxon>Stephanodiscales</taxon>
        <taxon>Stephanodiscaceae</taxon>
        <taxon>Stephanodiscus</taxon>
    </lineage>
</organism>
<protein>
    <recommendedName>
        <fullName evidence="12">Urea transporter</fullName>
    </recommendedName>
</protein>
<feature type="transmembrane region" description="Helical" evidence="9">
    <location>
        <begin position="210"/>
        <end position="228"/>
    </location>
</feature>
<comment type="subcellular location">
    <subcellularLocation>
        <location evidence="1">Cell membrane</location>
        <topology evidence="1">Multi-pass membrane protein</topology>
    </subcellularLocation>
</comment>
<dbReference type="Gene3D" id="1.10.3430.10">
    <property type="entry name" value="Ammonium transporter AmtB like domains"/>
    <property type="match status" value="1"/>
</dbReference>
<feature type="transmembrane region" description="Helical" evidence="9">
    <location>
        <begin position="50"/>
        <end position="79"/>
    </location>
</feature>
<evidence type="ECO:0000256" key="6">
    <source>
        <dbReference type="ARBA" id="ARBA00023136"/>
    </source>
</evidence>
<feature type="transmembrane region" description="Helical" evidence="9">
    <location>
        <begin position="265"/>
        <end position="285"/>
    </location>
</feature>
<keyword evidence="11" id="KW-1185">Reference proteome</keyword>
<feature type="transmembrane region" description="Helical" evidence="9">
    <location>
        <begin position="297"/>
        <end position="316"/>
    </location>
</feature>
<evidence type="ECO:0000256" key="7">
    <source>
        <dbReference type="ARBA" id="ARBA00033993"/>
    </source>
</evidence>
<feature type="region of interest" description="Disordered" evidence="8">
    <location>
        <begin position="457"/>
        <end position="517"/>
    </location>
</feature>
<dbReference type="AlphaFoldDB" id="A0ABD3NI24"/>
<dbReference type="PANTHER" id="PTHR10464">
    <property type="entry name" value="UREA TRANSPORTER"/>
    <property type="match status" value="1"/>
</dbReference>
<dbReference type="GO" id="GO:0015204">
    <property type="term" value="F:urea transmembrane transporter activity"/>
    <property type="evidence" value="ECO:0007669"/>
    <property type="project" value="UniProtKB-ARBA"/>
</dbReference>
<comment type="catalytic activity">
    <reaction evidence="7">
        <text>urea(in) = urea(out)</text>
        <dbReference type="Rhea" id="RHEA:32799"/>
        <dbReference type="ChEBI" id="CHEBI:16199"/>
    </reaction>
</comment>
<dbReference type="EMBL" id="JALLAZ020001408">
    <property type="protein sequence ID" value="KAL3775550.1"/>
    <property type="molecule type" value="Genomic_DNA"/>
</dbReference>
<feature type="transmembrane region" description="Helical" evidence="9">
    <location>
        <begin position="187"/>
        <end position="205"/>
    </location>
</feature>
<feature type="transmembrane region" description="Helical" evidence="9">
    <location>
        <begin position="91"/>
        <end position="110"/>
    </location>
</feature>
<name>A0ABD3NI24_9STRA</name>
<feature type="compositionally biased region" description="Basic and acidic residues" evidence="8">
    <location>
        <begin position="503"/>
        <end position="517"/>
    </location>
</feature>
<evidence type="ECO:0000313" key="11">
    <source>
        <dbReference type="Proteomes" id="UP001530315"/>
    </source>
</evidence>
<dbReference type="InterPro" id="IPR004937">
    <property type="entry name" value="Urea_transporter"/>
</dbReference>
<evidence type="ECO:0000256" key="8">
    <source>
        <dbReference type="SAM" id="MobiDB-lite"/>
    </source>
</evidence>
<evidence type="ECO:0008006" key="12">
    <source>
        <dbReference type="Google" id="ProtNLM"/>
    </source>
</evidence>
<reference evidence="10 11" key="1">
    <citation type="submission" date="2024-10" db="EMBL/GenBank/DDBJ databases">
        <title>Updated reference genomes for cyclostephanoid diatoms.</title>
        <authorList>
            <person name="Roberts W.R."/>
            <person name="Alverson A.J."/>
        </authorList>
    </citation>
    <scope>NUCLEOTIDE SEQUENCE [LARGE SCALE GENOMIC DNA]</scope>
    <source>
        <strain evidence="10 11">AJA276-08</strain>
    </source>
</reference>
<accession>A0ABD3NI24</accession>
<evidence type="ECO:0000256" key="4">
    <source>
        <dbReference type="ARBA" id="ARBA00022692"/>
    </source>
</evidence>
<dbReference type="InterPro" id="IPR029020">
    <property type="entry name" value="Ammonium/urea_transptr"/>
</dbReference>
<dbReference type="PANTHER" id="PTHR10464:SF4">
    <property type="entry name" value="UREA TRANSPORTER"/>
    <property type="match status" value="1"/>
</dbReference>
<sequence>MSLDGVREWYLKSMLPARIEHAKALVPGDVVYTLRGLSQVVLVNNEASGIFVLVALFVGGGALLGTLSLVCTLVATLLARRVFTDVDSVKNGLAGYNACLVGCAFSIFVGREWTPGLFLPGIFCAVASSFVNLALKAFFDIPTYTFAFNLTIIAYVQFGFNGPDPFSDLPLTALNIILCPLRGVSQIWVVNSWIAGLVILVGIAIDSFGIALYALGGAIVGSIAGYIFGGDDALVDILNGLHGFNSCLMACAIAVFYVPSLASVCFGIAACIFTSILTLGLGNSLNIRLRGEEENVVIPAFTLPFCIVAAACHLVLRDGALKGLHGAISPISPDSNYHQHRIRMIKEEEDPGVIGRSVELGPTMRVFYGPSAITLKNASSNYLDRSPRVVDLSFENADLEESFSRHMGLHSRPHARMSSLMKMDDADEGLVRSAIVRITSTSRSGGLGFSSLLSSTIRPGGSSIRSSTTSGPMPFIPSRSTLERGPNEGASDTPDVESSANLKEMDDTSGTKDTALE</sequence>
<proteinExistence type="inferred from homology"/>
<gene>
    <name evidence="10" type="ORF">ACHAW5_001569</name>
</gene>
<evidence type="ECO:0000256" key="5">
    <source>
        <dbReference type="ARBA" id="ARBA00022989"/>
    </source>
</evidence>
<comment type="caution">
    <text evidence="10">The sequence shown here is derived from an EMBL/GenBank/DDBJ whole genome shotgun (WGS) entry which is preliminary data.</text>
</comment>
<feature type="transmembrane region" description="Helical" evidence="9">
    <location>
        <begin position="240"/>
        <end position="258"/>
    </location>
</feature>
<feature type="transmembrane region" description="Helical" evidence="9">
    <location>
        <begin position="116"/>
        <end position="135"/>
    </location>
</feature>
<keyword evidence="6 9" id="KW-0472">Membrane</keyword>
<keyword evidence="5 9" id="KW-1133">Transmembrane helix</keyword>
<evidence type="ECO:0000256" key="3">
    <source>
        <dbReference type="ARBA" id="ARBA00022475"/>
    </source>
</evidence>
<evidence type="ECO:0000313" key="10">
    <source>
        <dbReference type="EMBL" id="KAL3775550.1"/>
    </source>
</evidence>
<evidence type="ECO:0000256" key="9">
    <source>
        <dbReference type="SAM" id="Phobius"/>
    </source>
</evidence>
<dbReference type="Pfam" id="PF03253">
    <property type="entry name" value="UT"/>
    <property type="match status" value="1"/>
</dbReference>
<feature type="compositionally biased region" description="Low complexity" evidence="8">
    <location>
        <begin position="457"/>
        <end position="472"/>
    </location>
</feature>